<feature type="transmembrane region" description="Helical" evidence="6">
    <location>
        <begin position="67"/>
        <end position="85"/>
    </location>
</feature>
<feature type="transmembrane region" description="Helical" evidence="6">
    <location>
        <begin position="34"/>
        <end position="55"/>
    </location>
</feature>
<dbReference type="GO" id="GO:0016020">
    <property type="term" value="C:membrane"/>
    <property type="evidence" value="ECO:0007669"/>
    <property type="project" value="UniProtKB-SubCell"/>
</dbReference>
<name>A0A846ZL73_9GAMM</name>
<comment type="similarity">
    <text evidence="2 6">Belongs to the GDT1 family.</text>
</comment>
<evidence type="ECO:0000256" key="4">
    <source>
        <dbReference type="ARBA" id="ARBA00022989"/>
    </source>
</evidence>
<keyword evidence="3 6" id="KW-0812">Transmembrane</keyword>
<evidence type="ECO:0000256" key="1">
    <source>
        <dbReference type="ARBA" id="ARBA00004141"/>
    </source>
</evidence>
<evidence type="ECO:0000313" key="8">
    <source>
        <dbReference type="Proteomes" id="UP000541636"/>
    </source>
</evidence>
<evidence type="ECO:0000256" key="2">
    <source>
        <dbReference type="ARBA" id="ARBA00009190"/>
    </source>
</evidence>
<proteinExistence type="inferred from homology"/>
<comment type="caution">
    <text evidence="7">The sequence shown here is derived from an EMBL/GenBank/DDBJ whole genome shotgun (WGS) entry which is preliminary data.</text>
</comment>
<sequence length="189" mass="20636">MQTFLIAAATVALAEVGDKTQLLSLILAARYRKPWPICIGILLATLVNHALAGFVGELLARWLTPQVLHWVVVVSLLAMAVWILIPDRMEEEDAQDKPRHGVMVATVIAFFLAEMGDKTQIATVVLAAQYHPLWQVVAGTTVGMLLANVPVVWLGSRFAHRLPLRATRLASAVLFAALAVWTLLSGPRM</sequence>
<dbReference type="Proteomes" id="UP000541636">
    <property type="component" value="Unassembled WGS sequence"/>
</dbReference>
<dbReference type="AlphaFoldDB" id="A0A846ZL73"/>
<gene>
    <name evidence="7" type="ORF">HF690_04335</name>
</gene>
<dbReference type="InterPro" id="IPR001727">
    <property type="entry name" value="GDT1-like"/>
</dbReference>
<feature type="transmembrane region" description="Helical" evidence="6">
    <location>
        <begin position="166"/>
        <end position="184"/>
    </location>
</feature>
<evidence type="ECO:0000313" key="7">
    <source>
        <dbReference type="EMBL" id="NKZ38181.1"/>
    </source>
</evidence>
<dbReference type="EMBL" id="JAAZQD010000002">
    <property type="protein sequence ID" value="NKZ38181.1"/>
    <property type="molecule type" value="Genomic_DNA"/>
</dbReference>
<dbReference type="PANTHER" id="PTHR12608:SF1">
    <property type="entry name" value="TRANSMEMBRANE PROTEIN 165"/>
    <property type="match status" value="1"/>
</dbReference>
<feature type="transmembrane region" description="Helical" evidence="6">
    <location>
        <begin position="133"/>
        <end position="154"/>
    </location>
</feature>
<evidence type="ECO:0000256" key="6">
    <source>
        <dbReference type="RuleBase" id="RU365102"/>
    </source>
</evidence>
<evidence type="ECO:0000256" key="5">
    <source>
        <dbReference type="ARBA" id="ARBA00023136"/>
    </source>
</evidence>
<organism evidence="7 8">
    <name type="scientific">Oleiagrimonas citrea</name>
    <dbReference type="NCBI Taxonomy" id="1665687"/>
    <lineage>
        <taxon>Bacteria</taxon>
        <taxon>Pseudomonadati</taxon>
        <taxon>Pseudomonadota</taxon>
        <taxon>Gammaproteobacteria</taxon>
        <taxon>Lysobacterales</taxon>
        <taxon>Rhodanobacteraceae</taxon>
        <taxon>Oleiagrimonas</taxon>
    </lineage>
</organism>
<dbReference type="Pfam" id="PF01169">
    <property type="entry name" value="GDT1"/>
    <property type="match status" value="2"/>
</dbReference>
<reference evidence="7 8" key="1">
    <citation type="journal article" date="2017" name="Int. J. Syst. Evol. Microbiol.">
        <title>Oleiagrimonas citrea sp. nov., a marine bacterium isolated from tidal flat sediment and emended description of the genus Oleiagrimonas Fang et al. 2015 and Oleiagrimonas soli.</title>
        <authorList>
            <person name="Yang S.H."/>
            <person name="Seo H.S."/>
            <person name="Seong C.N."/>
            <person name="Kwon K.K."/>
        </authorList>
    </citation>
    <scope>NUCLEOTIDE SEQUENCE [LARGE SCALE GENOMIC DNA]</scope>
    <source>
        <strain evidence="7 8">MEBiC09124</strain>
    </source>
</reference>
<keyword evidence="8" id="KW-1185">Reference proteome</keyword>
<protein>
    <recommendedName>
        <fullName evidence="6">GDT1 family protein</fullName>
    </recommendedName>
</protein>
<accession>A0A846ZL73</accession>
<dbReference type="PANTHER" id="PTHR12608">
    <property type="entry name" value="TRANSMEMBRANE PROTEIN HTP-1 RELATED"/>
    <property type="match status" value="1"/>
</dbReference>
<dbReference type="RefSeq" id="WP_113064451.1">
    <property type="nucleotide sequence ID" value="NZ_JAAZQD010000002.1"/>
</dbReference>
<evidence type="ECO:0000256" key="3">
    <source>
        <dbReference type="ARBA" id="ARBA00022692"/>
    </source>
</evidence>
<keyword evidence="4 6" id="KW-1133">Transmembrane helix</keyword>
<dbReference type="GO" id="GO:0046873">
    <property type="term" value="F:metal ion transmembrane transporter activity"/>
    <property type="evidence" value="ECO:0007669"/>
    <property type="project" value="InterPro"/>
</dbReference>
<keyword evidence="5 6" id="KW-0472">Membrane</keyword>
<comment type="caution">
    <text evidence="6">Lacks conserved residue(s) required for the propagation of feature annotation.</text>
</comment>
<comment type="subcellular location">
    <subcellularLocation>
        <location evidence="1 6">Membrane</location>
        <topology evidence="1 6">Multi-pass membrane protein</topology>
    </subcellularLocation>
</comment>